<evidence type="ECO:0000313" key="2">
    <source>
        <dbReference type="Proteomes" id="UP001152562"/>
    </source>
</evidence>
<comment type="caution">
    <text evidence="1">The sequence shown here is derived from an EMBL/GenBank/DDBJ whole genome shotgun (WGS) entry which is preliminary data.</text>
</comment>
<protein>
    <submittedName>
        <fullName evidence="1">Uncharacterized protein</fullName>
    </submittedName>
</protein>
<accession>A0A9P0T6T1</accession>
<evidence type="ECO:0000313" key="1">
    <source>
        <dbReference type="EMBL" id="CAH4023561.1"/>
    </source>
</evidence>
<sequence>MKRSVIILFVNYFLNLPSSKSYSFNNFKTRIGNIINEVSSQKENIGRQLQNPKHKSYDKFDDVLEDLTVLNNNGHVNGVESRGDVEMCDRFGRCGCRSSERCGNKKDIDNVVDDVNKQILEDLKIFSLQNGEENYINNKIRSNEVLVVVMNPTETKRLFQSQKYKRKRSKNLLENIIYELLDLANVGSNEILKLKRSRIPFSPKEITKYYNEFKDEVVARIFKYVKNIPPKKPLPYLTLKPRWEFKKLKEMYKENEMKDSELKRVILDMLLGENSNMNIYPHKNRNAYEIVVPKWVYLAFYKMRKYHKHGFE</sequence>
<name>A0A9P0T6T1_PIEBR</name>
<gene>
    <name evidence="1" type="ORF">PIBRA_LOCUS4235</name>
</gene>
<reference evidence="1" key="1">
    <citation type="submission" date="2022-05" db="EMBL/GenBank/DDBJ databases">
        <authorList>
            <person name="Okamura Y."/>
        </authorList>
    </citation>
    <scope>NUCLEOTIDE SEQUENCE</scope>
</reference>
<dbReference type="EMBL" id="CALOZG010000004">
    <property type="protein sequence ID" value="CAH4023561.1"/>
    <property type="molecule type" value="Genomic_DNA"/>
</dbReference>
<proteinExistence type="predicted"/>
<dbReference type="AlphaFoldDB" id="A0A9P0T6T1"/>
<keyword evidence="2" id="KW-1185">Reference proteome</keyword>
<dbReference type="Proteomes" id="UP001152562">
    <property type="component" value="Unassembled WGS sequence"/>
</dbReference>
<organism evidence="1 2">
    <name type="scientific">Pieris brassicae</name>
    <name type="common">White butterfly</name>
    <name type="synonym">Large white butterfly</name>
    <dbReference type="NCBI Taxonomy" id="7116"/>
    <lineage>
        <taxon>Eukaryota</taxon>
        <taxon>Metazoa</taxon>
        <taxon>Ecdysozoa</taxon>
        <taxon>Arthropoda</taxon>
        <taxon>Hexapoda</taxon>
        <taxon>Insecta</taxon>
        <taxon>Pterygota</taxon>
        <taxon>Neoptera</taxon>
        <taxon>Endopterygota</taxon>
        <taxon>Lepidoptera</taxon>
        <taxon>Glossata</taxon>
        <taxon>Ditrysia</taxon>
        <taxon>Papilionoidea</taxon>
        <taxon>Pieridae</taxon>
        <taxon>Pierinae</taxon>
        <taxon>Pieris</taxon>
    </lineage>
</organism>